<accession>A0A822XMT7</accession>
<organism evidence="4 5">
    <name type="scientific">Nelumbo nucifera</name>
    <name type="common">Sacred lotus</name>
    <dbReference type="NCBI Taxonomy" id="4432"/>
    <lineage>
        <taxon>Eukaryota</taxon>
        <taxon>Viridiplantae</taxon>
        <taxon>Streptophyta</taxon>
        <taxon>Embryophyta</taxon>
        <taxon>Tracheophyta</taxon>
        <taxon>Spermatophyta</taxon>
        <taxon>Magnoliopsida</taxon>
        <taxon>Proteales</taxon>
        <taxon>Nelumbonaceae</taxon>
        <taxon>Nelumbo</taxon>
    </lineage>
</organism>
<feature type="domain" description="RRM" evidence="3">
    <location>
        <begin position="12"/>
        <end position="56"/>
    </location>
</feature>
<dbReference type="EMBL" id="DUZY01000001">
    <property type="protein sequence ID" value="DAD20511.1"/>
    <property type="molecule type" value="Genomic_DNA"/>
</dbReference>
<evidence type="ECO:0000256" key="2">
    <source>
        <dbReference type="SAM" id="Phobius"/>
    </source>
</evidence>
<dbReference type="SUPFAM" id="SSF54928">
    <property type="entry name" value="RNA-binding domain, RBD"/>
    <property type="match status" value="1"/>
</dbReference>
<dbReference type="InterPro" id="IPR000504">
    <property type="entry name" value="RRM_dom"/>
</dbReference>
<gene>
    <name evidence="4" type="ORF">HUJ06_021974</name>
</gene>
<protein>
    <recommendedName>
        <fullName evidence="3">RRM domain-containing protein</fullName>
    </recommendedName>
</protein>
<feature type="transmembrane region" description="Helical" evidence="2">
    <location>
        <begin position="92"/>
        <end position="109"/>
    </location>
</feature>
<keyword evidence="2" id="KW-0472">Membrane</keyword>
<dbReference type="Proteomes" id="UP000607653">
    <property type="component" value="Unassembled WGS sequence"/>
</dbReference>
<reference evidence="4 5" key="1">
    <citation type="journal article" date="2020" name="Mol. Biol. Evol.">
        <title>Distinct Expression and Methylation Patterns for Genes with Different Fates following a Single Whole-Genome Duplication in Flowering Plants.</title>
        <authorList>
            <person name="Shi T."/>
            <person name="Rahmani R.S."/>
            <person name="Gugger P.F."/>
            <person name="Wang M."/>
            <person name="Li H."/>
            <person name="Zhang Y."/>
            <person name="Li Z."/>
            <person name="Wang Q."/>
            <person name="Van de Peer Y."/>
            <person name="Marchal K."/>
            <person name="Chen J."/>
        </authorList>
    </citation>
    <scope>NUCLEOTIDE SEQUENCE [LARGE SCALE GENOMIC DNA]</scope>
    <source>
        <tissue evidence="4">Leaf</tissue>
    </source>
</reference>
<keyword evidence="2" id="KW-0812">Transmembrane</keyword>
<dbReference type="PROSITE" id="PS50102">
    <property type="entry name" value="RRM"/>
    <property type="match status" value="1"/>
</dbReference>
<dbReference type="AlphaFoldDB" id="A0A822XMT7"/>
<dbReference type="Pfam" id="PF00076">
    <property type="entry name" value="RRM_1"/>
    <property type="match status" value="1"/>
</dbReference>
<sequence length="124" mass="14598">MYCMHWSHQLKLQIFVGGLDSNVTDEHLRQVFSQFGELVHVKIPVGKRCGFVQFANRFAICPTYAIYSNKSYDGWLLIWTPFPKIQHVDTHTVVYSMLFSCILHLYIVFEAKCHFSRLMVFKFT</sequence>
<dbReference type="InterPro" id="IPR035979">
    <property type="entry name" value="RBD_domain_sf"/>
</dbReference>
<dbReference type="GO" id="GO:0003723">
    <property type="term" value="F:RNA binding"/>
    <property type="evidence" value="ECO:0007669"/>
    <property type="project" value="UniProtKB-UniRule"/>
</dbReference>
<evidence type="ECO:0000313" key="5">
    <source>
        <dbReference type="Proteomes" id="UP000607653"/>
    </source>
</evidence>
<dbReference type="SMART" id="SM00360">
    <property type="entry name" value="RRM"/>
    <property type="match status" value="1"/>
</dbReference>
<proteinExistence type="predicted"/>
<evidence type="ECO:0000313" key="4">
    <source>
        <dbReference type="EMBL" id="DAD20511.1"/>
    </source>
</evidence>
<name>A0A822XMT7_NELNU</name>
<keyword evidence="1" id="KW-0694">RNA-binding</keyword>
<comment type="caution">
    <text evidence="4">The sequence shown here is derived from an EMBL/GenBank/DDBJ whole genome shotgun (WGS) entry which is preliminary data.</text>
</comment>
<evidence type="ECO:0000259" key="3">
    <source>
        <dbReference type="PROSITE" id="PS50102"/>
    </source>
</evidence>
<dbReference type="InterPro" id="IPR012677">
    <property type="entry name" value="Nucleotide-bd_a/b_plait_sf"/>
</dbReference>
<keyword evidence="5" id="KW-1185">Reference proteome</keyword>
<dbReference type="Gene3D" id="3.30.70.330">
    <property type="match status" value="1"/>
</dbReference>
<evidence type="ECO:0000256" key="1">
    <source>
        <dbReference type="PROSITE-ProRule" id="PRU00176"/>
    </source>
</evidence>
<keyword evidence="2" id="KW-1133">Transmembrane helix</keyword>